<gene>
    <name evidence="1" type="ORF">EZS27_004906</name>
</gene>
<dbReference type="SUPFAM" id="SSF46689">
    <property type="entry name" value="Homeodomain-like"/>
    <property type="match status" value="1"/>
</dbReference>
<proteinExistence type="predicted"/>
<name>A0A5J4SNS9_9ZZZZ</name>
<comment type="caution">
    <text evidence="1">The sequence shown here is derived from an EMBL/GenBank/DDBJ whole genome shotgun (WGS) entry which is preliminary data.</text>
</comment>
<dbReference type="AlphaFoldDB" id="A0A5J4SNS9"/>
<dbReference type="PANTHER" id="PTHR33293:SF2">
    <property type="entry name" value="TRANSPOSASE"/>
    <property type="match status" value="1"/>
</dbReference>
<dbReference type="EMBL" id="SNRY01000089">
    <property type="protein sequence ID" value="KAA6347637.1"/>
    <property type="molecule type" value="Genomic_DNA"/>
</dbReference>
<evidence type="ECO:0008006" key="2">
    <source>
        <dbReference type="Google" id="ProtNLM"/>
    </source>
</evidence>
<organism evidence="1">
    <name type="scientific">termite gut metagenome</name>
    <dbReference type="NCBI Taxonomy" id="433724"/>
    <lineage>
        <taxon>unclassified sequences</taxon>
        <taxon>metagenomes</taxon>
        <taxon>organismal metagenomes</taxon>
    </lineage>
</organism>
<dbReference type="InterPro" id="IPR009057">
    <property type="entry name" value="Homeodomain-like_sf"/>
</dbReference>
<reference evidence="1" key="1">
    <citation type="submission" date="2019-03" db="EMBL/GenBank/DDBJ databases">
        <title>Single cell metagenomics reveals metabolic interactions within the superorganism composed of flagellate Streblomastix strix and complex community of Bacteroidetes bacteria on its surface.</title>
        <authorList>
            <person name="Treitli S.C."/>
            <person name="Kolisko M."/>
            <person name="Husnik F."/>
            <person name="Keeling P."/>
            <person name="Hampl V."/>
        </authorList>
    </citation>
    <scope>NUCLEOTIDE SEQUENCE</scope>
    <source>
        <strain evidence="1">STM</strain>
    </source>
</reference>
<dbReference type="NCBIfam" id="NF033558">
    <property type="entry name" value="transpos_IS1"/>
    <property type="match status" value="1"/>
</dbReference>
<protein>
    <recommendedName>
        <fullName evidence="2">InsA N-terminal domain-containing protein</fullName>
    </recommendedName>
</protein>
<evidence type="ECO:0000313" key="1">
    <source>
        <dbReference type="EMBL" id="KAA6347637.1"/>
    </source>
</evidence>
<dbReference type="PANTHER" id="PTHR33293">
    <property type="entry name" value="INSERTION ELEMENT IS1 1 PROTEIN INSB-RELATED"/>
    <property type="match status" value="1"/>
</dbReference>
<sequence length="145" mass="16191">MNCPKCTCEKRVKSGIIKGNQCYQCKECGCNYTVELKSTAKPQSMKKQALHLYLEGLGFRSTGRILGVSNVSVLNWIRNFGKEAGELRSESQEIRMVEVDEMHSYVGSKKTTDGYGLPLIDMGKDSSTSLLAIEAMKRRKNFGKP</sequence>
<accession>A0A5J4SNS9</accession>
<dbReference type="InterPro" id="IPR051354">
    <property type="entry name" value="Transposase_27_IS1"/>
</dbReference>